<dbReference type="GO" id="GO:0071949">
    <property type="term" value="F:FAD binding"/>
    <property type="evidence" value="ECO:0007669"/>
    <property type="project" value="InterPro"/>
</dbReference>
<dbReference type="GO" id="GO:0003885">
    <property type="term" value="F:D-arabinono-1,4-lactone oxidase activity"/>
    <property type="evidence" value="ECO:0007669"/>
    <property type="project" value="InterPro"/>
</dbReference>
<evidence type="ECO:0000256" key="3">
    <source>
        <dbReference type="ARBA" id="ARBA00023002"/>
    </source>
</evidence>
<evidence type="ECO:0000256" key="1">
    <source>
        <dbReference type="ARBA" id="ARBA00022630"/>
    </source>
</evidence>
<evidence type="ECO:0000313" key="6">
    <source>
        <dbReference type="Proteomes" id="UP000198339"/>
    </source>
</evidence>
<evidence type="ECO:0000313" key="5">
    <source>
        <dbReference type="EMBL" id="SNS79097.1"/>
    </source>
</evidence>
<dbReference type="PANTHER" id="PTHR43762">
    <property type="entry name" value="L-GULONOLACTONE OXIDASE"/>
    <property type="match status" value="1"/>
</dbReference>
<dbReference type="Gene3D" id="3.30.43.10">
    <property type="entry name" value="Uridine Diphospho-n-acetylenolpyruvylglucosamine Reductase, domain 2"/>
    <property type="match status" value="1"/>
</dbReference>
<dbReference type="InterPro" id="IPR016166">
    <property type="entry name" value="FAD-bd_PCMH"/>
</dbReference>
<protein>
    <submittedName>
        <fullName evidence="5">FAD-linked oxidoreductase</fullName>
    </submittedName>
</protein>
<dbReference type="AlphaFoldDB" id="A0A239HCJ9"/>
<dbReference type="OrthoDB" id="9800184at2"/>
<dbReference type="InterPro" id="IPR016171">
    <property type="entry name" value="Vanillyl_alc_oxidase_C-sub2"/>
</dbReference>
<sequence length="471" mass="52388">MNKVTRRALLASGGVIGAGALGVGGLAGRNWLRDREPPVLPAADANGRLLWTNWSGIAHSYPQKRAAPRSEDELLDILTKAPAPIRPVGSGHSFTAIVPTEGTLLTLDGMTGLVDHDAATNRATVRAGTRLVDLGPALAAIGQEMDNLPDINKQSVAGAMSTGTHGTGRGIPAVHGSVIAMRLATPSGEVIDCDATTRPEIFNAARVGVGAFGVVTQVTLQNQPLRRVLKRTEIRPTDEVIEDWPALRQRHRNVEFFPLPFTSYSVVVSHDVTDRPLKPRGPDTDVELMMGIKKLRDWFEFAPSLRRKYADEELAKVPPEDMVDEGWKLLSNERPVRFNEMEYHLPIETQMTALREVLAAIEAHRRDVFFPLEARVIAADDAWLSPFYQRESGSVAVHAYYREDYDFFFSIVEPIFRRHGGRPHWGKLHSLKARDLAQIYPRWRDANEVRRELDPQGRMLNPFLKGLFIDG</sequence>
<keyword evidence="3" id="KW-0560">Oxidoreductase</keyword>
<dbReference type="NCBIfam" id="TIGR01679">
    <property type="entry name" value="bact_FAD_ox"/>
    <property type="match status" value="1"/>
</dbReference>
<dbReference type="Gene3D" id="1.10.45.10">
    <property type="entry name" value="Vanillyl-alcohol Oxidase, Chain A, domain 4"/>
    <property type="match status" value="1"/>
</dbReference>
<dbReference type="InterPro" id="IPR016169">
    <property type="entry name" value="FAD-bd_PCMH_sub2"/>
</dbReference>
<dbReference type="InterPro" id="IPR006094">
    <property type="entry name" value="Oxid_FAD_bind_N"/>
</dbReference>
<dbReference type="Pfam" id="PF01565">
    <property type="entry name" value="FAD_binding_4"/>
    <property type="match status" value="1"/>
</dbReference>
<dbReference type="GO" id="GO:0016020">
    <property type="term" value="C:membrane"/>
    <property type="evidence" value="ECO:0007669"/>
    <property type="project" value="InterPro"/>
</dbReference>
<reference evidence="5 6" key="1">
    <citation type="submission" date="2017-06" db="EMBL/GenBank/DDBJ databases">
        <authorList>
            <person name="Kim H.J."/>
            <person name="Triplett B.A."/>
        </authorList>
    </citation>
    <scope>NUCLEOTIDE SEQUENCE [LARGE SCALE GENOMIC DNA]</scope>
    <source>
        <strain evidence="5 6">DS15</strain>
    </source>
</reference>
<evidence type="ECO:0000259" key="4">
    <source>
        <dbReference type="PROSITE" id="PS51387"/>
    </source>
</evidence>
<dbReference type="SUPFAM" id="SSF56176">
    <property type="entry name" value="FAD-binding/transporter-associated domain-like"/>
    <property type="match status" value="1"/>
</dbReference>
<dbReference type="InterPro" id="IPR010031">
    <property type="entry name" value="FAD_lactone_oxidase-like"/>
</dbReference>
<keyword evidence="1" id="KW-0285">Flavoprotein</keyword>
<dbReference type="PROSITE" id="PS51387">
    <property type="entry name" value="FAD_PCMH"/>
    <property type="match status" value="1"/>
</dbReference>
<keyword evidence="6" id="KW-1185">Reference proteome</keyword>
<dbReference type="EMBL" id="FZPA01000005">
    <property type="protein sequence ID" value="SNS79097.1"/>
    <property type="molecule type" value="Genomic_DNA"/>
</dbReference>
<proteinExistence type="predicted"/>
<feature type="domain" description="FAD-binding PCMH-type" evidence="4">
    <location>
        <begin position="58"/>
        <end position="225"/>
    </location>
</feature>
<dbReference type="Gene3D" id="3.30.465.10">
    <property type="match status" value="1"/>
</dbReference>
<dbReference type="PIRSF" id="PIRSF000136">
    <property type="entry name" value="LGO_GLO"/>
    <property type="match status" value="1"/>
</dbReference>
<evidence type="ECO:0000256" key="2">
    <source>
        <dbReference type="ARBA" id="ARBA00022827"/>
    </source>
</evidence>
<organism evidence="5 6">
    <name type="scientific">Sphingopyxis indica</name>
    <dbReference type="NCBI Taxonomy" id="436663"/>
    <lineage>
        <taxon>Bacteria</taxon>
        <taxon>Pseudomonadati</taxon>
        <taxon>Pseudomonadota</taxon>
        <taxon>Alphaproteobacteria</taxon>
        <taxon>Sphingomonadales</taxon>
        <taxon>Sphingomonadaceae</taxon>
        <taxon>Sphingopyxis</taxon>
    </lineage>
</organism>
<dbReference type="PROSITE" id="PS51318">
    <property type="entry name" value="TAT"/>
    <property type="match status" value="1"/>
</dbReference>
<dbReference type="RefSeq" id="WP_089215637.1">
    <property type="nucleotide sequence ID" value="NZ_FZPA01000005.1"/>
</dbReference>
<dbReference type="InterPro" id="IPR036318">
    <property type="entry name" value="FAD-bd_PCMH-like_sf"/>
</dbReference>
<dbReference type="PANTHER" id="PTHR43762:SF1">
    <property type="entry name" value="D-ARABINONO-1,4-LACTONE OXIDASE"/>
    <property type="match status" value="1"/>
</dbReference>
<dbReference type="InterPro" id="IPR007173">
    <property type="entry name" value="ALO_C"/>
</dbReference>
<accession>A0A239HCJ9</accession>
<name>A0A239HCJ9_9SPHN</name>
<gene>
    <name evidence="5" type="ORF">SAMN06295955_10592</name>
</gene>
<dbReference type="InterPro" id="IPR006311">
    <property type="entry name" value="TAT_signal"/>
</dbReference>
<dbReference type="InterPro" id="IPR016167">
    <property type="entry name" value="FAD-bd_PCMH_sub1"/>
</dbReference>
<dbReference type="Pfam" id="PF04030">
    <property type="entry name" value="ALO"/>
    <property type="match status" value="1"/>
</dbReference>
<dbReference type="Gene3D" id="3.30.70.2520">
    <property type="match status" value="1"/>
</dbReference>
<dbReference type="Proteomes" id="UP000198339">
    <property type="component" value="Unassembled WGS sequence"/>
</dbReference>
<keyword evidence="2" id="KW-0274">FAD</keyword>